<dbReference type="PANTHER" id="PTHR17920">
    <property type="entry name" value="TRANSMEMBRANE AND COILED-COIL DOMAIN-CONTAINING PROTEIN 4 TMCO4"/>
    <property type="match status" value="1"/>
</dbReference>
<dbReference type="Gene3D" id="3.40.50.1820">
    <property type="entry name" value="alpha/beta hydrolase"/>
    <property type="match status" value="1"/>
</dbReference>
<protein>
    <submittedName>
        <fullName evidence="6">DUF726 domain-containing protein</fullName>
    </submittedName>
</protein>
<reference evidence="7" key="1">
    <citation type="journal article" date="2019" name="Int. J. Syst. Evol. Microbiol.">
        <title>The Global Catalogue of Microorganisms (GCM) 10K type strain sequencing project: providing services to taxonomists for standard genome sequencing and annotation.</title>
        <authorList>
            <consortium name="The Broad Institute Genomics Platform"/>
            <consortium name="The Broad Institute Genome Sequencing Center for Infectious Disease"/>
            <person name="Wu L."/>
            <person name="Ma J."/>
        </authorList>
    </citation>
    <scope>NUCLEOTIDE SEQUENCE [LARGE SCALE GENOMIC DNA]</scope>
    <source>
        <strain evidence="7">DT72</strain>
    </source>
</reference>
<keyword evidence="4 5" id="KW-0472">Membrane</keyword>
<sequence>MTTDAVLFKPVSHDGMICEVRSPYGLLLRLEGTITAVEPAVEGDPAMTGNPALIHNAWAYTKNEKLFRRFKDEKKKESHRKQADAYADVAAEIAKLIDGLGDDTRSGWCSACYAHTAHRKVKTGKLSLPAYLCETCGGPTLKCAAPQCDSMATRGSGSVRIPRFCAEHRHELPSFERAADKIPTVDDYEQLRVFDKSNLSRGSKYAMAGAFAAGVVGTGGLLAAPAVGGAIGTLVGGYAGAAATSYGLAMLGGGAVAAGGLGMVGGTYVVAAAGAALGTALGASITNAYVSEDSSFAIEKFRDGTGTPVIVARGFTTEKDPNWSSAMQMVEKRYPDSPIYRLHWGSKELSKLAALVVKNIGAKQAMVVAEGAAMKAGKMAAKKLAPIAPAFLVADLAKNPWHTAVVRADRTGVALAGILARTKVESYILVGHSLGARAMITAAETLGTSKDAPRIEAMHLLGAAEGKKADWRPLSEAVTGTVNNYYSTKDGVLKYMYATAQAGSVAVGLKGFECKYPNIKDRDVTAKVAGHSEYFGNVKLV</sequence>
<keyword evidence="7" id="KW-1185">Reference proteome</keyword>
<feature type="transmembrane region" description="Helical" evidence="5">
    <location>
        <begin position="268"/>
        <end position="290"/>
    </location>
</feature>
<dbReference type="InterPro" id="IPR007941">
    <property type="entry name" value="DUF726"/>
</dbReference>
<dbReference type="Pfam" id="PF05277">
    <property type="entry name" value="DUF726"/>
    <property type="match status" value="1"/>
</dbReference>
<dbReference type="EMBL" id="JBHUFB010000008">
    <property type="protein sequence ID" value="MFD1811790.1"/>
    <property type="molecule type" value="Genomic_DNA"/>
</dbReference>
<evidence type="ECO:0000313" key="6">
    <source>
        <dbReference type="EMBL" id="MFD1811790.1"/>
    </source>
</evidence>
<keyword evidence="3 5" id="KW-1133">Transmembrane helix</keyword>
<name>A0ABW4NZZ1_9NOCA</name>
<evidence type="ECO:0000256" key="2">
    <source>
        <dbReference type="ARBA" id="ARBA00022692"/>
    </source>
</evidence>
<comment type="caution">
    <text evidence="6">The sequence shown here is derived from an EMBL/GenBank/DDBJ whole genome shotgun (WGS) entry which is preliminary data.</text>
</comment>
<evidence type="ECO:0000256" key="1">
    <source>
        <dbReference type="ARBA" id="ARBA00004141"/>
    </source>
</evidence>
<dbReference type="SUPFAM" id="SSF53474">
    <property type="entry name" value="alpha/beta-Hydrolases"/>
    <property type="match status" value="1"/>
</dbReference>
<evidence type="ECO:0000256" key="5">
    <source>
        <dbReference type="SAM" id="Phobius"/>
    </source>
</evidence>
<dbReference type="Proteomes" id="UP001597286">
    <property type="component" value="Unassembled WGS sequence"/>
</dbReference>
<organism evidence="6 7">
    <name type="scientific">Rhodococcus gannanensis</name>
    <dbReference type="NCBI Taxonomy" id="1960308"/>
    <lineage>
        <taxon>Bacteria</taxon>
        <taxon>Bacillati</taxon>
        <taxon>Actinomycetota</taxon>
        <taxon>Actinomycetes</taxon>
        <taxon>Mycobacteriales</taxon>
        <taxon>Nocardiaceae</taxon>
        <taxon>Rhodococcus</taxon>
    </lineage>
</organism>
<feature type="transmembrane region" description="Helical" evidence="5">
    <location>
        <begin position="237"/>
        <end position="261"/>
    </location>
</feature>
<proteinExistence type="predicted"/>
<comment type="subcellular location">
    <subcellularLocation>
        <location evidence="1">Membrane</location>
        <topology evidence="1">Multi-pass membrane protein</topology>
    </subcellularLocation>
</comment>
<evidence type="ECO:0000313" key="7">
    <source>
        <dbReference type="Proteomes" id="UP001597286"/>
    </source>
</evidence>
<keyword evidence="2 5" id="KW-0812">Transmembrane</keyword>
<accession>A0ABW4NZZ1</accession>
<dbReference type="PANTHER" id="PTHR17920:SF3">
    <property type="entry name" value="TRANSMEMBRANE AND COILED-COIL DOMAIN-CONTAINING PROTEIN 4"/>
    <property type="match status" value="1"/>
</dbReference>
<dbReference type="InterPro" id="IPR029058">
    <property type="entry name" value="AB_hydrolase_fold"/>
</dbReference>
<dbReference type="RefSeq" id="WP_378484332.1">
    <property type="nucleotide sequence ID" value="NZ_JBHUFB010000008.1"/>
</dbReference>
<feature type="transmembrane region" description="Helical" evidence="5">
    <location>
        <begin position="205"/>
        <end position="231"/>
    </location>
</feature>
<evidence type="ECO:0000256" key="4">
    <source>
        <dbReference type="ARBA" id="ARBA00023136"/>
    </source>
</evidence>
<evidence type="ECO:0000256" key="3">
    <source>
        <dbReference type="ARBA" id="ARBA00022989"/>
    </source>
</evidence>
<gene>
    <name evidence="6" type="ORF">ACFSJG_06150</name>
</gene>